<evidence type="ECO:0000256" key="8">
    <source>
        <dbReference type="ARBA" id="ARBA00023014"/>
    </source>
</evidence>
<dbReference type="Gene3D" id="3.40.50.280">
    <property type="entry name" value="Cobalamin-binding domain"/>
    <property type="match status" value="1"/>
</dbReference>
<feature type="domain" description="Radical SAM core" evidence="10">
    <location>
        <begin position="157"/>
        <end position="387"/>
    </location>
</feature>
<evidence type="ECO:0000313" key="11">
    <source>
        <dbReference type="EMBL" id="BEQ13860.1"/>
    </source>
</evidence>
<evidence type="ECO:0000256" key="6">
    <source>
        <dbReference type="ARBA" id="ARBA00022723"/>
    </source>
</evidence>
<dbReference type="CDD" id="cd02068">
    <property type="entry name" value="radical_SAM_B12_BD"/>
    <property type="match status" value="1"/>
</dbReference>
<dbReference type="GO" id="GO:0003824">
    <property type="term" value="F:catalytic activity"/>
    <property type="evidence" value="ECO:0007669"/>
    <property type="project" value="InterPro"/>
</dbReference>
<keyword evidence="3" id="KW-0489">Methyltransferase</keyword>
<dbReference type="SFLD" id="SFLDG01123">
    <property type="entry name" value="methyltransferase_(Class_B)"/>
    <property type="match status" value="1"/>
</dbReference>
<dbReference type="SFLD" id="SFLDG01082">
    <property type="entry name" value="B12-binding_domain_containing"/>
    <property type="match status" value="1"/>
</dbReference>
<evidence type="ECO:0000259" key="9">
    <source>
        <dbReference type="PROSITE" id="PS51332"/>
    </source>
</evidence>
<dbReference type="SFLD" id="SFLDS00029">
    <property type="entry name" value="Radical_SAM"/>
    <property type="match status" value="1"/>
</dbReference>
<dbReference type="InterPro" id="IPR034466">
    <property type="entry name" value="Methyltransferase_Class_B"/>
</dbReference>
<evidence type="ECO:0000313" key="12">
    <source>
        <dbReference type="Proteomes" id="UP001366166"/>
    </source>
</evidence>
<dbReference type="InterPro" id="IPR006638">
    <property type="entry name" value="Elp3/MiaA/NifB-like_rSAM"/>
</dbReference>
<sequence length="459" mass="51770">MRLYLVNPSNPLVSIVNFEESRWNRYRVWKPLSLMVLAGLTPSEWKIQIIDENLGAPDYAALPRPDLVGITAFTSQANRAYEVAAHFRGLGVPVVMGGIHATMCREEAMERVDALVTGEAEGIWPGVLEDALNGRLQHRYDGGLADIKDVPMARHDLLNRGYACGAIQTTRGCPLNCSFCSVTAFNGAHYRQRPVADVVRELRMISEKYVLVVDDNLVGTRREHVARAKDLFRAMAHADLGKKWFAQASINFADDEELLALAAKAGCVGVFIGFESPTPEGLREIGKKFNIQKDRDIHESVRRIQRHGILVAGSFIIGLDTDEPGVGKLIAETARRHGVDNLNALFLTPLPGTRLWDLMKSEDRIALDAFPGDWKYFTLTFPVAQYKNLSLEDIIQEMITCDWSFYSIRRILCRVWSSIWQRRKPLVSLVGNFSYRKNLRLNRKSYADFQSYVKTHVST</sequence>
<evidence type="ECO:0000256" key="2">
    <source>
        <dbReference type="ARBA" id="ARBA00022485"/>
    </source>
</evidence>
<evidence type="ECO:0000256" key="7">
    <source>
        <dbReference type="ARBA" id="ARBA00023004"/>
    </source>
</evidence>
<dbReference type="GO" id="GO:0046872">
    <property type="term" value="F:metal ion binding"/>
    <property type="evidence" value="ECO:0007669"/>
    <property type="project" value="UniProtKB-KW"/>
</dbReference>
<dbReference type="InterPro" id="IPR058240">
    <property type="entry name" value="rSAM_sf"/>
</dbReference>
<dbReference type="SUPFAM" id="SSF102114">
    <property type="entry name" value="Radical SAM enzymes"/>
    <property type="match status" value="1"/>
</dbReference>
<dbReference type="EMBL" id="AP028679">
    <property type="protein sequence ID" value="BEQ13860.1"/>
    <property type="molecule type" value="Genomic_DNA"/>
</dbReference>
<name>A0AAU9EAG5_9BACT</name>
<accession>A0AAU9EAG5</accession>
<feature type="domain" description="B12-binding" evidence="9">
    <location>
        <begin position="64"/>
        <end position="138"/>
    </location>
</feature>
<dbReference type="SMART" id="SM00729">
    <property type="entry name" value="Elp3"/>
    <property type="match status" value="1"/>
</dbReference>
<organism evidence="11 12">
    <name type="scientific">Desulfoferula mesophila</name>
    <dbReference type="NCBI Taxonomy" id="3058419"/>
    <lineage>
        <taxon>Bacteria</taxon>
        <taxon>Pseudomonadati</taxon>
        <taxon>Thermodesulfobacteriota</taxon>
        <taxon>Desulfarculia</taxon>
        <taxon>Desulfarculales</taxon>
        <taxon>Desulfarculaceae</taxon>
        <taxon>Desulfoferula</taxon>
    </lineage>
</organism>
<dbReference type="PROSITE" id="PS51918">
    <property type="entry name" value="RADICAL_SAM"/>
    <property type="match status" value="1"/>
</dbReference>
<dbReference type="PROSITE" id="PS51332">
    <property type="entry name" value="B12_BINDING"/>
    <property type="match status" value="1"/>
</dbReference>
<evidence type="ECO:0000259" key="10">
    <source>
        <dbReference type="PROSITE" id="PS51918"/>
    </source>
</evidence>
<keyword evidence="12" id="KW-1185">Reference proteome</keyword>
<dbReference type="Proteomes" id="UP001366166">
    <property type="component" value="Chromosome"/>
</dbReference>
<protein>
    <submittedName>
        <fullName evidence="11">B12-binding domain-containing radical SAM protein</fullName>
    </submittedName>
</protein>
<dbReference type="InterPro" id="IPR023404">
    <property type="entry name" value="rSAM_horseshoe"/>
</dbReference>
<keyword evidence="8" id="KW-0411">Iron-sulfur</keyword>
<evidence type="ECO:0000256" key="4">
    <source>
        <dbReference type="ARBA" id="ARBA00022679"/>
    </source>
</evidence>
<dbReference type="PROSITE" id="PS01278">
    <property type="entry name" value="MTTASE_RADICAL"/>
    <property type="match status" value="1"/>
</dbReference>
<keyword evidence="7" id="KW-0408">Iron</keyword>
<dbReference type="PANTHER" id="PTHR43409:SF7">
    <property type="entry name" value="BLL1977 PROTEIN"/>
    <property type="match status" value="1"/>
</dbReference>
<keyword evidence="4" id="KW-0808">Transferase</keyword>
<proteinExistence type="predicted"/>
<dbReference type="PANTHER" id="PTHR43409">
    <property type="entry name" value="ANAEROBIC MAGNESIUM-PROTOPORPHYRIN IX MONOMETHYL ESTER CYCLASE-RELATED"/>
    <property type="match status" value="1"/>
</dbReference>
<evidence type="ECO:0000256" key="5">
    <source>
        <dbReference type="ARBA" id="ARBA00022691"/>
    </source>
</evidence>
<reference evidence="12" key="1">
    <citation type="journal article" date="2023" name="Arch. Microbiol.">
        <title>Desulfoferula mesophilus gen. nov. sp. nov., a mesophilic sulfate-reducing bacterium isolated from a brackish lake sediment.</title>
        <authorList>
            <person name="Watanabe T."/>
            <person name="Yabe T."/>
            <person name="Tsuji J.M."/>
            <person name="Fukui M."/>
        </authorList>
    </citation>
    <scope>NUCLEOTIDE SEQUENCE [LARGE SCALE GENOMIC DNA]</scope>
    <source>
        <strain evidence="12">12FAK</strain>
    </source>
</reference>
<dbReference type="GO" id="GO:0005829">
    <property type="term" value="C:cytosol"/>
    <property type="evidence" value="ECO:0007669"/>
    <property type="project" value="TreeGrafter"/>
</dbReference>
<dbReference type="Pfam" id="PF04055">
    <property type="entry name" value="Radical_SAM"/>
    <property type="match status" value="1"/>
</dbReference>
<gene>
    <name evidence="11" type="ORF">FAK_09260</name>
</gene>
<dbReference type="Pfam" id="PF02310">
    <property type="entry name" value="B12-binding"/>
    <property type="match status" value="1"/>
</dbReference>
<dbReference type="Gene3D" id="3.80.30.20">
    <property type="entry name" value="tm_1862 like domain"/>
    <property type="match status" value="1"/>
</dbReference>
<comment type="cofactor">
    <cofactor evidence="1">
        <name>[4Fe-4S] cluster</name>
        <dbReference type="ChEBI" id="CHEBI:49883"/>
    </cofactor>
</comment>
<dbReference type="InterPro" id="IPR007197">
    <property type="entry name" value="rSAM"/>
</dbReference>
<evidence type="ECO:0000256" key="3">
    <source>
        <dbReference type="ARBA" id="ARBA00022603"/>
    </source>
</evidence>
<dbReference type="AlphaFoldDB" id="A0AAU9EAG5"/>
<keyword evidence="2" id="KW-0004">4Fe-4S</keyword>
<dbReference type="CDD" id="cd01335">
    <property type="entry name" value="Radical_SAM"/>
    <property type="match status" value="1"/>
</dbReference>
<dbReference type="InterPro" id="IPR020612">
    <property type="entry name" value="Methylthiotransferase_CS"/>
</dbReference>
<evidence type="ECO:0000256" key="1">
    <source>
        <dbReference type="ARBA" id="ARBA00001966"/>
    </source>
</evidence>
<dbReference type="InterPro" id="IPR006158">
    <property type="entry name" value="Cobalamin-bd"/>
</dbReference>
<keyword evidence="6" id="KW-0479">Metal-binding</keyword>
<dbReference type="InterPro" id="IPR051198">
    <property type="entry name" value="BchE-like"/>
</dbReference>
<dbReference type="GO" id="GO:0031419">
    <property type="term" value="F:cobalamin binding"/>
    <property type="evidence" value="ECO:0007669"/>
    <property type="project" value="InterPro"/>
</dbReference>
<dbReference type="KEGG" id="dmp:FAK_09260"/>
<dbReference type="GO" id="GO:0051539">
    <property type="term" value="F:4 iron, 4 sulfur cluster binding"/>
    <property type="evidence" value="ECO:0007669"/>
    <property type="project" value="UniProtKB-KW"/>
</dbReference>
<keyword evidence="5" id="KW-0949">S-adenosyl-L-methionine</keyword>